<sequence>MDRKIWNSSMCPLLFDISFLANNSVSGHRCVRIRIELVMLFYESRNQMLLTAEILAIQASDNITELSPFPKPQSAHIPQLDIRSELRAQLVHQSIYTYAVPLRPKAPTQSPLPEDSPANGSQSVQRNGPSLTARRGKESIFHL</sequence>
<gene>
    <name evidence="2" type="ORF">TNCT_488691</name>
</gene>
<evidence type="ECO:0000256" key="1">
    <source>
        <dbReference type="SAM" id="MobiDB-lite"/>
    </source>
</evidence>
<dbReference type="Proteomes" id="UP000887116">
    <property type="component" value="Unassembled WGS sequence"/>
</dbReference>
<evidence type="ECO:0000313" key="2">
    <source>
        <dbReference type="EMBL" id="GFR32398.1"/>
    </source>
</evidence>
<keyword evidence="3" id="KW-1185">Reference proteome</keyword>
<comment type="caution">
    <text evidence="2">The sequence shown here is derived from an EMBL/GenBank/DDBJ whole genome shotgun (WGS) entry which is preliminary data.</text>
</comment>
<organism evidence="2 3">
    <name type="scientific">Trichonephila clavata</name>
    <name type="common">Joro spider</name>
    <name type="synonym">Nephila clavata</name>
    <dbReference type="NCBI Taxonomy" id="2740835"/>
    <lineage>
        <taxon>Eukaryota</taxon>
        <taxon>Metazoa</taxon>
        <taxon>Ecdysozoa</taxon>
        <taxon>Arthropoda</taxon>
        <taxon>Chelicerata</taxon>
        <taxon>Arachnida</taxon>
        <taxon>Araneae</taxon>
        <taxon>Araneomorphae</taxon>
        <taxon>Entelegynae</taxon>
        <taxon>Araneoidea</taxon>
        <taxon>Nephilidae</taxon>
        <taxon>Trichonephila</taxon>
    </lineage>
</organism>
<reference evidence="2" key="1">
    <citation type="submission" date="2020-07" db="EMBL/GenBank/DDBJ databases">
        <title>Multicomponent nature underlies the extraordinary mechanical properties of spider dragline silk.</title>
        <authorList>
            <person name="Kono N."/>
            <person name="Nakamura H."/>
            <person name="Mori M."/>
            <person name="Yoshida Y."/>
            <person name="Ohtoshi R."/>
            <person name="Malay A.D."/>
            <person name="Moran D.A.P."/>
            <person name="Tomita M."/>
            <person name="Numata K."/>
            <person name="Arakawa K."/>
        </authorList>
    </citation>
    <scope>NUCLEOTIDE SEQUENCE</scope>
</reference>
<proteinExistence type="predicted"/>
<feature type="compositionally biased region" description="Polar residues" evidence="1">
    <location>
        <begin position="118"/>
        <end position="130"/>
    </location>
</feature>
<dbReference type="AlphaFoldDB" id="A0A8X6HZ78"/>
<dbReference type="EMBL" id="BMAO01019727">
    <property type="protein sequence ID" value="GFR32398.1"/>
    <property type="molecule type" value="Genomic_DNA"/>
</dbReference>
<protein>
    <submittedName>
        <fullName evidence="2">Uncharacterized protein</fullName>
    </submittedName>
</protein>
<feature type="region of interest" description="Disordered" evidence="1">
    <location>
        <begin position="102"/>
        <end position="143"/>
    </location>
</feature>
<evidence type="ECO:0000313" key="3">
    <source>
        <dbReference type="Proteomes" id="UP000887116"/>
    </source>
</evidence>
<accession>A0A8X6HZ78</accession>
<name>A0A8X6HZ78_TRICU</name>